<dbReference type="Proteomes" id="UP000789831">
    <property type="component" value="Unassembled WGS sequence"/>
</dbReference>
<dbReference type="EMBL" id="CAJVPL010003272">
    <property type="protein sequence ID" value="CAG8629533.1"/>
    <property type="molecule type" value="Genomic_DNA"/>
</dbReference>
<keyword evidence="3" id="KW-1185">Reference proteome</keyword>
<proteinExistence type="predicted"/>
<organism evidence="2 3">
    <name type="scientific">Ambispora gerdemannii</name>
    <dbReference type="NCBI Taxonomy" id="144530"/>
    <lineage>
        <taxon>Eukaryota</taxon>
        <taxon>Fungi</taxon>
        <taxon>Fungi incertae sedis</taxon>
        <taxon>Mucoromycota</taxon>
        <taxon>Glomeromycotina</taxon>
        <taxon>Glomeromycetes</taxon>
        <taxon>Archaeosporales</taxon>
        <taxon>Ambisporaceae</taxon>
        <taxon>Ambispora</taxon>
    </lineage>
</organism>
<dbReference type="InterPro" id="IPR000719">
    <property type="entry name" value="Prot_kinase_dom"/>
</dbReference>
<evidence type="ECO:0000259" key="1">
    <source>
        <dbReference type="PROSITE" id="PS50011"/>
    </source>
</evidence>
<name>A0A9N9DBX3_9GLOM</name>
<feature type="domain" description="Protein kinase" evidence="1">
    <location>
        <begin position="25"/>
        <end position="289"/>
    </location>
</feature>
<evidence type="ECO:0000313" key="2">
    <source>
        <dbReference type="EMBL" id="CAG8629533.1"/>
    </source>
</evidence>
<dbReference type="InterPro" id="IPR001245">
    <property type="entry name" value="Ser-Thr/Tyr_kinase_cat_dom"/>
</dbReference>
<dbReference type="Pfam" id="PF07714">
    <property type="entry name" value="PK_Tyr_Ser-Thr"/>
    <property type="match status" value="1"/>
</dbReference>
<dbReference type="PANTHER" id="PTHR44329">
    <property type="entry name" value="SERINE/THREONINE-PROTEIN KINASE TNNI3K-RELATED"/>
    <property type="match status" value="1"/>
</dbReference>
<dbReference type="PROSITE" id="PS50011">
    <property type="entry name" value="PROTEIN_KINASE_DOM"/>
    <property type="match status" value="1"/>
</dbReference>
<dbReference type="GO" id="GO:0005524">
    <property type="term" value="F:ATP binding"/>
    <property type="evidence" value="ECO:0007669"/>
    <property type="project" value="InterPro"/>
</dbReference>
<dbReference type="InterPro" id="IPR011009">
    <property type="entry name" value="Kinase-like_dom_sf"/>
</dbReference>
<protein>
    <submittedName>
        <fullName evidence="2">10751_t:CDS:1</fullName>
    </submittedName>
</protein>
<dbReference type="OrthoDB" id="10261027at2759"/>
<evidence type="ECO:0000313" key="3">
    <source>
        <dbReference type="Proteomes" id="UP000789831"/>
    </source>
</evidence>
<comment type="caution">
    <text evidence="2">The sequence shown here is derived from an EMBL/GenBank/DDBJ whole genome shotgun (WGS) entry which is preliminary data.</text>
</comment>
<dbReference type="PRINTS" id="PR00109">
    <property type="entry name" value="TYRKINASE"/>
</dbReference>
<dbReference type="Gene3D" id="1.10.510.10">
    <property type="entry name" value="Transferase(Phosphotransferase) domain 1"/>
    <property type="match status" value="1"/>
</dbReference>
<dbReference type="GO" id="GO:0004674">
    <property type="term" value="F:protein serine/threonine kinase activity"/>
    <property type="evidence" value="ECO:0007669"/>
    <property type="project" value="TreeGrafter"/>
</dbReference>
<reference evidence="2" key="1">
    <citation type="submission" date="2021-06" db="EMBL/GenBank/DDBJ databases">
        <authorList>
            <person name="Kallberg Y."/>
            <person name="Tangrot J."/>
            <person name="Rosling A."/>
        </authorList>
    </citation>
    <scope>NUCLEOTIDE SEQUENCE</scope>
    <source>
        <strain evidence="2">MT106</strain>
    </source>
</reference>
<dbReference type="AlphaFoldDB" id="A0A9N9DBX3"/>
<accession>A0A9N9DBX3</accession>
<sequence>MSKAKQWLQDILAQSAIKNIDYGELENEKMLTEGGFGKLMTAYWKKGRKTVVCKRLKNYTRQNEELFMKEFVNEVKINQRLYYCENIIRFLAISQDPKTSEYILIQEYADGGNLREYLCKNCSTLSWHNRLQLACQITNGLSSLHDEGIVHRDLHSKNILVQNGIAKLADFGASKNLITNSYTQTDFFGIAPYVEPMCMHDYKYPRDKRSDIYSLGVILWEIANPLGKCAFYGHQQDPTILYAIKDGTRETPDPKTPTEYVSLYQQCWEGDPQKRPEADFILDSIEKMIGDCSLDINQTIFISPNNPSNSSESRDDLEETLCDIDMSLSMNNYNDKNSFTLITGLFQDPEVRHCKLVLDKFKKEKNIDIPIQDCCISLHQYYWDVDGLEYHLKNEYSLPHKDRFAFLNNVHSGLIRNKSFVNQQEECYMDVFEKATKFLVEKGYDINDHGYFTTPSLSCLIMEYQDGFKEPIIQRLQILLKYGARLNNHINSVEESPLREGYFYCATAFQTIFYFPNSRLIPILEVFLKNGSRFSSLGDEIDFILSTLEKKDEGDFEAIAQLLRKYDDAGISALMIGGLNIVHYVLKYCSIKFLNRLLENLLTLSKPEIIDEAIQNTDLHSKERACLKNWQGKKGKAKQLKLQLKFLHLDR</sequence>
<gene>
    <name evidence="2" type="ORF">AGERDE_LOCUS10458</name>
</gene>
<dbReference type="SUPFAM" id="SSF56112">
    <property type="entry name" value="Protein kinase-like (PK-like)"/>
    <property type="match status" value="1"/>
</dbReference>
<dbReference type="InterPro" id="IPR051681">
    <property type="entry name" value="Ser/Thr_Kinases-Pseudokinases"/>
</dbReference>